<name>A0A7J6FK95_CANSA</name>
<evidence type="ECO:0000313" key="3">
    <source>
        <dbReference type="Proteomes" id="UP000525078"/>
    </source>
</evidence>
<evidence type="ECO:0000256" key="1">
    <source>
        <dbReference type="SAM" id="MobiDB-lite"/>
    </source>
</evidence>
<feature type="compositionally biased region" description="Polar residues" evidence="1">
    <location>
        <begin position="66"/>
        <end position="75"/>
    </location>
</feature>
<reference evidence="2 3" key="1">
    <citation type="journal article" date="2020" name="bioRxiv">
        <title>Sequence and annotation of 42 cannabis genomes reveals extensive copy number variation in cannabinoid synthesis and pathogen resistance genes.</title>
        <authorList>
            <person name="Mckernan K.J."/>
            <person name="Helbert Y."/>
            <person name="Kane L.T."/>
            <person name="Ebling H."/>
            <person name="Zhang L."/>
            <person name="Liu B."/>
            <person name="Eaton Z."/>
            <person name="Mclaughlin S."/>
            <person name="Kingan S."/>
            <person name="Baybayan P."/>
            <person name="Concepcion G."/>
            <person name="Jordan M."/>
            <person name="Riva A."/>
            <person name="Barbazuk W."/>
            <person name="Harkins T."/>
        </authorList>
    </citation>
    <scope>NUCLEOTIDE SEQUENCE [LARGE SCALE GENOMIC DNA]</scope>
    <source>
        <strain evidence="3">cv. Jamaican Lion 4</strain>
        <tissue evidence="2">Leaf</tissue>
    </source>
</reference>
<dbReference type="EMBL" id="JAATIP010000113">
    <property type="protein sequence ID" value="KAF4371132.1"/>
    <property type="molecule type" value="Genomic_DNA"/>
</dbReference>
<protein>
    <submittedName>
        <fullName evidence="2">Uncharacterized protein</fullName>
    </submittedName>
</protein>
<organism evidence="2 3">
    <name type="scientific">Cannabis sativa</name>
    <name type="common">Hemp</name>
    <name type="synonym">Marijuana</name>
    <dbReference type="NCBI Taxonomy" id="3483"/>
    <lineage>
        <taxon>Eukaryota</taxon>
        <taxon>Viridiplantae</taxon>
        <taxon>Streptophyta</taxon>
        <taxon>Embryophyta</taxon>
        <taxon>Tracheophyta</taxon>
        <taxon>Spermatophyta</taxon>
        <taxon>Magnoliopsida</taxon>
        <taxon>eudicotyledons</taxon>
        <taxon>Gunneridae</taxon>
        <taxon>Pentapetalae</taxon>
        <taxon>rosids</taxon>
        <taxon>fabids</taxon>
        <taxon>Rosales</taxon>
        <taxon>Cannabaceae</taxon>
        <taxon>Cannabis</taxon>
    </lineage>
</organism>
<dbReference type="AlphaFoldDB" id="A0A7J6FK95"/>
<accession>A0A7J6FK95</accession>
<dbReference type="Proteomes" id="UP000525078">
    <property type="component" value="Unassembled WGS sequence"/>
</dbReference>
<gene>
    <name evidence="2" type="ORF">F8388_020859</name>
</gene>
<evidence type="ECO:0000313" key="2">
    <source>
        <dbReference type="EMBL" id="KAF4371132.1"/>
    </source>
</evidence>
<proteinExistence type="predicted"/>
<feature type="region of interest" description="Disordered" evidence="1">
    <location>
        <begin position="25"/>
        <end position="90"/>
    </location>
</feature>
<comment type="caution">
    <text evidence="2">The sequence shown here is derived from an EMBL/GenBank/DDBJ whole genome shotgun (WGS) entry which is preliminary data.</text>
</comment>
<feature type="compositionally biased region" description="Basic and acidic residues" evidence="1">
    <location>
        <begin position="25"/>
        <end position="42"/>
    </location>
</feature>
<sequence length="90" mass="10085">MNVKSEFRGQASWVDMDQLNIEFKDKKKENENTELGGRDAKNRQIIHKKHSIQSRTTPPKPPSHGTAPNHSQSRPTPIPSPFPSGILSSL</sequence>